<name>A0ABU4WKT0_9BACT</name>
<evidence type="ECO:0000313" key="3">
    <source>
        <dbReference type="Proteomes" id="UP001275932"/>
    </source>
</evidence>
<dbReference type="InterPro" id="IPR014094">
    <property type="entry name" value="LpoB"/>
</dbReference>
<accession>A0ABU4WKT0</accession>
<dbReference type="Pfam" id="PF13036">
    <property type="entry name" value="LpoB"/>
    <property type="match status" value="1"/>
</dbReference>
<evidence type="ECO:0000313" key="2">
    <source>
        <dbReference type="EMBL" id="MDX8416155.1"/>
    </source>
</evidence>
<keyword evidence="3" id="KW-1185">Reference proteome</keyword>
<dbReference type="RefSeq" id="WP_370397608.1">
    <property type="nucleotide sequence ID" value="NZ_JALBUT010000009.1"/>
</dbReference>
<evidence type="ECO:0000256" key="1">
    <source>
        <dbReference type="SAM" id="SignalP"/>
    </source>
</evidence>
<dbReference type="Proteomes" id="UP001275932">
    <property type="component" value="Unassembled WGS sequence"/>
</dbReference>
<dbReference type="PROSITE" id="PS51257">
    <property type="entry name" value="PROKAR_LIPOPROTEIN"/>
    <property type="match status" value="1"/>
</dbReference>
<reference evidence="2 3" key="1">
    <citation type="submission" date="2022-03" db="EMBL/GenBank/DDBJ databases">
        <title>Novel taxa within the pig intestine.</title>
        <authorList>
            <person name="Wylensek D."/>
            <person name="Bishof K."/>
            <person name="Afrizal A."/>
            <person name="Clavel T."/>
        </authorList>
    </citation>
    <scope>NUCLEOTIDE SEQUENCE [LARGE SCALE GENOMIC DNA]</scope>
    <source>
        <strain evidence="2 3">CLA-KB-P66</strain>
    </source>
</reference>
<dbReference type="Gene3D" id="3.40.50.10610">
    <property type="entry name" value="ABC-type transport auxiliary lipoprotein component"/>
    <property type="match status" value="1"/>
</dbReference>
<organism evidence="2 3">
    <name type="scientific">Intestinicryptomonas porci</name>
    <dbReference type="NCBI Taxonomy" id="2926320"/>
    <lineage>
        <taxon>Bacteria</taxon>
        <taxon>Pseudomonadati</taxon>
        <taxon>Verrucomicrobiota</taxon>
        <taxon>Opitutia</taxon>
        <taxon>Opitutales</taxon>
        <taxon>Intestinicryptomonaceae</taxon>
        <taxon>Intestinicryptomonas</taxon>
    </lineage>
</organism>
<sequence length="184" mass="19854">MKTIYASTAILLSSLVISGCASDNASYVESGGARSIITTNKINIADWNSAASALINDMLSSGALEKTGETQPVKMLVSRIRNSTSEVIDVEMLTRRVAMTLTNSGKVRVVSSIELAEYEAEAKGKKISKPKITLTGKISEDRESNSSAREVTYTFSLELNHRGSPVWIGEKQITKQSSKGMFGL</sequence>
<keyword evidence="1" id="KW-0732">Signal</keyword>
<comment type="caution">
    <text evidence="2">The sequence shown here is derived from an EMBL/GenBank/DDBJ whole genome shotgun (WGS) entry which is preliminary data.</text>
</comment>
<gene>
    <name evidence="2" type="ORF">MOX91_08215</name>
</gene>
<protein>
    <submittedName>
        <fullName evidence="2">Penicillin-binding protein activator LpoB</fullName>
    </submittedName>
</protein>
<feature type="chain" id="PRO_5046551256" evidence="1">
    <location>
        <begin position="22"/>
        <end position="184"/>
    </location>
</feature>
<dbReference type="EMBL" id="JALBUT010000009">
    <property type="protein sequence ID" value="MDX8416155.1"/>
    <property type="molecule type" value="Genomic_DNA"/>
</dbReference>
<proteinExistence type="predicted"/>
<feature type="signal peptide" evidence="1">
    <location>
        <begin position="1"/>
        <end position="21"/>
    </location>
</feature>